<dbReference type="PANTHER" id="PTHR21437">
    <property type="entry name" value="WIDE AWAKE"/>
    <property type="match status" value="1"/>
</dbReference>
<evidence type="ECO:0000313" key="9">
    <source>
        <dbReference type="EnsemblMetazoa" id="KAF7496461.1"/>
    </source>
</evidence>
<evidence type="ECO:0000256" key="3">
    <source>
        <dbReference type="ARBA" id="ARBA00022537"/>
    </source>
</evidence>
<keyword evidence="3" id="KW-1052">Target cell membrane</keyword>
<reference evidence="8" key="2">
    <citation type="submission" date="2020-01" db="EMBL/GenBank/DDBJ databases">
        <authorList>
            <person name="Korhonen P.K.K."/>
            <person name="Guangxu M.G."/>
            <person name="Wang T.W."/>
            <person name="Stroehlein A.J.S."/>
            <person name="Young N.D."/>
            <person name="Ang C.-S.A."/>
            <person name="Fernando D.W.F."/>
            <person name="Lu H.L."/>
            <person name="Taylor S.T."/>
            <person name="Ehtesham M.E.M."/>
            <person name="Najaraj S.H.N."/>
            <person name="Harsha G.H.G."/>
            <person name="Madugundu A.M."/>
            <person name="Renuse S.R."/>
            <person name="Holt D.H."/>
            <person name="Pandey A.P."/>
            <person name="Papenfuss A.P."/>
            <person name="Gasser R.B.G."/>
            <person name="Fischer K.F."/>
        </authorList>
    </citation>
    <scope>NUCLEOTIDE SEQUENCE</scope>
    <source>
        <strain evidence="8">SSS_KF_BRIS2020</strain>
    </source>
</reference>
<evidence type="ECO:0000256" key="5">
    <source>
        <dbReference type="ARBA" id="ARBA00023298"/>
    </source>
</evidence>
<dbReference type="GO" id="GO:0044231">
    <property type="term" value="C:host cell presynaptic membrane"/>
    <property type="evidence" value="ECO:0007669"/>
    <property type="project" value="UniProtKB-KW"/>
</dbReference>
<name>A0A834RI77_SARSC</name>
<dbReference type="Proteomes" id="UP000070412">
    <property type="component" value="Unassembled WGS sequence"/>
</dbReference>
<evidence type="ECO:0000256" key="1">
    <source>
        <dbReference type="ARBA" id="ARBA00004175"/>
    </source>
</evidence>
<evidence type="ECO:0000256" key="6">
    <source>
        <dbReference type="SAM" id="MobiDB-lite"/>
    </source>
</evidence>
<dbReference type="SUPFAM" id="SSF48403">
    <property type="entry name" value="Ankyrin repeat"/>
    <property type="match status" value="1"/>
</dbReference>
<dbReference type="GO" id="GO:0006887">
    <property type="term" value="P:exocytosis"/>
    <property type="evidence" value="ECO:0007669"/>
    <property type="project" value="UniProtKB-KW"/>
</dbReference>
<dbReference type="InterPro" id="IPR013783">
    <property type="entry name" value="Ig-like_fold"/>
</dbReference>
<evidence type="ECO:0000259" key="7">
    <source>
        <dbReference type="PROSITE" id="PS50853"/>
    </source>
</evidence>
<keyword evidence="4" id="KW-0638">Presynaptic neurotoxin</keyword>
<dbReference type="PROSITE" id="PS50853">
    <property type="entry name" value="FN3"/>
    <property type="match status" value="1"/>
</dbReference>
<dbReference type="InterPro" id="IPR036116">
    <property type="entry name" value="FN3_sf"/>
</dbReference>
<comment type="subcellular location">
    <subcellularLocation>
        <location evidence="1">Target cell membrane</location>
    </subcellularLocation>
</comment>
<keyword evidence="2" id="KW-0268">Exocytosis</keyword>
<dbReference type="InterPro" id="IPR003961">
    <property type="entry name" value="FN3_dom"/>
</dbReference>
<dbReference type="GO" id="GO:0061172">
    <property type="term" value="P:regulation of establishment of bipolar cell polarity"/>
    <property type="evidence" value="ECO:0007669"/>
    <property type="project" value="TreeGrafter"/>
</dbReference>
<feature type="region of interest" description="Disordered" evidence="6">
    <location>
        <begin position="338"/>
        <end position="371"/>
    </location>
</feature>
<evidence type="ECO:0000256" key="4">
    <source>
        <dbReference type="ARBA" id="ARBA00023028"/>
    </source>
</evidence>
<proteinExistence type="predicted"/>
<dbReference type="CDD" id="cd00063">
    <property type="entry name" value="FN3"/>
    <property type="match status" value="1"/>
</dbReference>
<dbReference type="Gene3D" id="2.60.40.10">
    <property type="entry name" value="Immunoglobulins"/>
    <property type="match status" value="1"/>
</dbReference>
<reference evidence="9" key="3">
    <citation type="submission" date="2022-06" db="UniProtKB">
        <authorList>
            <consortium name="EnsemblMetazoa"/>
        </authorList>
    </citation>
    <scope>IDENTIFICATION</scope>
</reference>
<protein>
    <submittedName>
        <fullName evidence="8">Ankyrin repeat and fibronectin type-III domain-containing protein 1</fullName>
    </submittedName>
</protein>
<feature type="region of interest" description="Disordered" evidence="6">
    <location>
        <begin position="173"/>
        <end position="192"/>
    </location>
</feature>
<keyword evidence="4" id="KW-0528">Neurotoxin</keyword>
<dbReference type="SUPFAM" id="SSF49265">
    <property type="entry name" value="Fibronectin type III"/>
    <property type="match status" value="1"/>
</dbReference>
<dbReference type="GO" id="GO:0005819">
    <property type="term" value="C:spindle"/>
    <property type="evidence" value="ECO:0007669"/>
    <property type="project" value="TreeGrafter"/>
</dbReference>
<accession>A0A834RI77</accession>
<evidence type="ECO:0000313" key="8">
    <source>
        <dbReference type="EMBL" id="KAF7496461.1"/>
    </source>
</evidence>
<sequence length="1498" mass="170723">MASESNNLILPSSTASVIDQSMLDSTRSNCDQNFLSNTGKQANNFGSSSPLSMDRAAFLLIRIKRVFQKKKRKKESQSNKVDKVECKCKKRKPPMMRARTLPAIISPALNILQAQLTSNAKINPQLEGGSVSCQDHYNDPDDVCCQINNPFSPGEFEKANCNCGNCNINPNSPRQSVSSNSSIGSVSKDNSSKIKNNSFQILSKLLGNNSNRNLSSSQGGGLSAKSNPNHRESSQDLFDPFGPPHRPILKSILDPMQNQFQRHHSDIQPNRRIKRTGSVDSINIFVEDNTMDCMHGQFDQEQSQNFCSFAQIQSPSIQKFFIQPRVSDTVGPKNRIQNLHSKTSSPNQMTFMLPPQTTGKRQSSVEIESSIDSHGKKVDRKKLYKLNRFDFDQQALFAAVENEHFERTRMIIESTNVDVNSTNSDGFTALDISLMLFNLPLINYLLYSGARESESVQSNQDRASYLNALVCEAEHCLQDISKCLHRQSIFNITNISLQVPSGGSCSSNLSSALIKEKERQLYYWERRLTYLQRLKRGFDLIKPPPSPLTVQVEVAGPESLLVSYYPPIRIQGKQRSIVTKYLVEWSIDNFESISGSTLITDLGRRNQFLIESLKSEQSYQVRVACGNCKGFSDYCYPIINRSIPSSWKSFGGRNSLLDEHITVITNEFFEKIIDWHRQAFGDSKKRKSLELEQSINLANCDCNLSQNMGSQKKVRKTIKNLFGSTNKFQKCLKRNGIYFASLIYNQQKVLITNEEILPLIEIDDICPCNIQNDFYWLLKISTSWDNVKMFRNELEKSHSSSIVEFRKKILIAIESMQNSLGLSDLGTLFYRPLKDSDNTVIFCAVRHIDEPKMINCLSVRWMPLGKLRKRLWFLREPAISGTNESNSGSMATNDSTSASSKMIGNLLITALDEMIRYHQVCNDCLPRGLYMGFVRLKSSIDSMSILTCKSHPNMIPYVKIRDNPHVTRQEWAALKLCSSSIEKSNKKELIKKESGHKSDNTRGIKTFERNNLDRKNCDEKEEIVGNDHSGCESKHRRDFKDGSAMFDVIVLNDFLEIIQQNPDHERCQIESHTKAMQSDFCNEISAPKESNEDEAFQPSKRLCFSEKLLSHQLIEFLQSLIRSSEKFSDLFGKPIDETIENTGLDGQPDRIYTIEIIELSARISLILLLPNSDEVCSVVQNQDVNSLLNPHSDLIYTPLKVFELIHMNTYRPDFASQYWRVSALLEFDIMAVQQAQREAFSKSEAAIAKALLCQLLDFQSQLDEHCRSMRWIIDVVTNARDKQANVGVDLHRLRNFVAWIEKQMLKETNDNSLMSIPKILLPNESISKIDLKNECRSTPPSPYRATTNIDRRKSRDDSFLEHYPCDQSQHSSNYIEYLTFDQNVDHQKLVRVNDQESFTKNATIMMHLQPDFFMTVRDQKNTEAEDCSHQSIEKSSYSLCDKCHSASECEISNDTDNDIRRCLSASKLIDDQTNRDQTYSFEENKNRGNDVKEANKIK</sequence>
<keyword evidence="5" id="KW-0472">Membrane</keyword>
<dbReference type="EMBL" id="WVUK01000007">
    <property type="protein sequence ID" value="KAF7496461.1"/>
    <property type="molecule type" value="Genomic_DNA"/>
</dbReference>
<reference evidence="10" key="1">
    <citation type="journal article" date="2020" name="PLoS Negl. Trop. Dis.">
        <title>High-quality nuclear genome for Sarcoptes scabiei-A critical resource for a neglected parasite.</title>
        <authorList>
            <person name="Korhonen P.K."/>
            <person name="Gasser R.B."/>
            <person name="Ma G."/>
            <person name="Wang T."/>
            <person name="Stroehlein A.J."/>
            <person name="Young N.D."/>
            <person name="Ang C.S."/>
            <person name="Fernando D.D."/>
            <person name="Lu H.C."/>
            <person name="Taylor S."/>
            <person name="Reynolds S.L."/>
            <person name="Mofiz E."/>
            <person name="Najaraj S.H."/>
            <person name="Gowda H."/>
            <person name="Madugundu A."/>
            <person name="Renuse S."/>
            <person name="Holt D."/>
            <person name="Pandey A."/>
            <person name="Papenfuss A.T."/>
            <person name="Fischer K."/>
        </authorList>
    </citation>
    <scope>NUCLEOTIDE SEQUENCE [LARGE SCALE GENOMIC DNA]</scope>
</reference>
<evidence type="ECO:0000313" key="10">
    <source>
        <dbReference type="Proteomes" id="UP000070412"/>
    </source>
</evidence>
<feature type="region of interest" description="Disordered" evidence="6">
    <location>
        <begin position="210"/>
        <end position="245"/>
    </location>
</feature>
<dbReference type="InterPro" id="IPR039269">
    <property type="entry name" value="ANKFN1"/>
</dbReference>
<keyword evidence="5" id="KW-1053">Target membrane</keyword>
<dbReference type="PANTHER" id="PTHR21437:SF1">
    <property type="entry name" value="WIDE AWAKE"/>
    <property type="match status" value="1"/>
</dbReference>
<feature type="compositionally biased region" description="Polar residues" evidence="6">
    <location>
        <begin position="338"/>
        <end position="370"/>
    </location>
</feature>
<dbReference type="SMART" id="SM00060">
    <property type="entry name" value="FN3"/>
    <property type="match status" value="1"/>
</dbReference>
<dbReference type="EnsemblMetazoa" id="SSS_4570s_mrna">
    <property type="protein sequence ID" value="KAF7496461.1"/>
    <property type="gene ID" value="SSS_4570"/>
</dbReference>
<dbReference type="InterPro" id="IPR036770">
    <property type="entry name" value="Ankyrin_rpt-contain_sf"/>
</dbReference>
<organism evidence="8">
    <name type="scientific">Sarcoptes scabiei</name>
    <name type="common">Itch mite</name>
    <name type="synonym">Acarus scabiei</name>
    <dbReference type="NCBI Taxonomy" id="52283"/>
    <lineage>
        <taxon>Eukaryota</taxon>
        <taxon>Metazoa</taxon>
        <taxon>Ecdysozoa</taxon>
        <taxon>Arthropoda</taxon>
        <taxon>Chelicerata</taxon>
        <taxon>Arachnida</taxon>
        <taxon>Acari</taxon>
        <taxon>Acariformes</taxon>
        <taxon>Sarcoptiformes</taxon>
        <taxon>Astigmata</taxon>
        <taxon>Psoroptidia</taxon>
        <taxon>Sarcoptoidea</taxon>
        <taxon>Sarcoptidae</taxon>
        <taxon>Sarcoptinae</taxon>
        <taxon>Sarcoptes</taxon>
    </lineage>
</organism>
<dbReference type="Gene3D" id="1.25.40.20">
    <property type="entry name" value="Ankyrin repeat-containing domain"/>
    <property type="match status" value="1"/>
</dbReference>
<keyword evidence="4" id="KW-0800">Toxin</keyword>
<gene>
    <name evidence="8" type="ORF">SSS_4570</name>
</gene>
<feature type="domain" description="Fibronectin type-III" evidence="7">
    <location>
        <begin position="544"/>
        <end position="646"/>
    </location>
</feature>
<dbReference type="GO" id="GO:0000132">
    <property type="term" value="P:establishment of mitotic spindle orientation"/>
    <property type="evidence" value="ECO:0007669"/>
    <property type="project" value="TreeGrafter"/>
</dbReference>
<keyword evidence="10" id="KW-1185">Reference proteome</keyword>
<dbReference type="OrthoDB" id="2428204at2759"/>
<evidence type="ECO:0000256" key="2">
    <source>
        <dbReference type="ARBA" id="ARBA00022483"/>
    </source>
</evidence>
<dbReference type="GO" id="GO:0044218">
    <property type="term" value="C:other organism cell membrane"/>
    <property type="evidence" value="ECO:0007669"/>
    <property type="project" value="UniProtKB-KW"/>
</dbReference>